<dbReference type="RefSeq" id="WP_247397006.1">
    <property type="nucleotide sequence ID" value="NZ_JAKNRV010000023.1"/>
</dbReference>
<feature type="transmembrane region" description="Helical" evidence="1">
    <location>
        <begin position="20"/>
        <end position="40"/>
    </location>
</feature>
<organism evidence="2 3">
    <name type="scientific">Pseudomonas emilianonis</name>
    <dbReference type="NCBI Taxonomy" id="2915812"/>
    <lineage>
        <taxon>Bacteria</taxon>
        <taxon>Pseudomonadati</taxon>
        <taxon>Pseudomonadota</taxon>
        <taxon>Gammaproteobacteria</taxon>
        <taxon>Pseudomonadales</taxon>
        <taxon>Pseudomonadaceae</taxon>
        <taxon>Pseudomonas</taxon>
    </lineage>
</organism>
<evidence type="ECO:0000313" key="3">
    <source>
        <dbReference type="Proteomes" id="UP001317085"/>
    </source>
</evidence>
<sequence>MWSFTHWRANAGAGLYLRLAGFLVGSFSGQLLYALSGSIIRTRLDDHPDLDVINFISGGLLIGFAAWQCARILSGG</sequence>
<gene>
    <name evidence="2" type="ORF">L9Z73_05055</name>
</gene>
<keyword evidence="3" id="KW-1185">Reference proteome</keyword>
<comment type="caution">
    <text evidence="2">The sequence shown here is derived from an EMBL/GenBank/DDBJ whole genome shotgun (WGS) entry which is preliminary data.</text>
</comment>
<proteinExistence type="predicted"/>
<evidence type="ECO:0000313" key="2">
    <source>
        <dbReference type="EMBL" id="MCK1783750.1"/>
    </source>
</evidence>
<accession>A0ABT0EDK4</accession>
<dbReference type="EMBL" id="JAKNRV010000023">
    <property type="protein sequence ID" value="MCK1783750.1"/>
    <property type="molecule type" value="Genomic_DNA"/>
</dbReference>
<evidence type="ECO:0008006" key="4">
    <source>
        <dbReference type="Google" id="ProtNLM"/>
    </source>
</evidence>
<keyword evidence="1" id="KW-1133">Transmembrane helix</keyword>
<protein>
    <recommendedName>
        <fullName evidence="4">Fluoride ion transporter CrcB</fullName>
    </recommendedName>
</protein>
<feature type="transmembrane region" description="Helical" evidence="1">
    <location>
        <begin position="52"/>
        <end position="73"/>
    </location>
</feature>
<reference evidence="2 3" key="1">
    <citation type="submission" date="2022-02" db="EMBL/GenBank/DDBJ databases">
        <title>Comparative genomics of the first Antarctic Pseudomonas spp. capable of biotransforming 2,4,6-Trinitrotoluene.</title>
        <authorList>
            <person name="Cabrera M.A."/>
            <person name="Marquez S.L."/>
            <person name="Perez-Donoso J.M."/>
        </authorList>
    </citation>
    <scope>NUCLEOTIDE SEQUENCE [LARGE SCALE GENOMIC DNA]</scope>
    <source>
        <strain evidence="2 3">TNT11</strain>
    </source>
</reference>
<dbReference type="Proteomes" id="UP001317085">
    <property type="component" value="Unassembled WGS sequence"/>
</dbReference>
<evidence type="ECO:0000256" key="1">
    <source>
        <dbReference type="SAM" id="Phobius"/>
    </source>
</evidence>
<keyword evidence="1" id="KW-0812">Transmembrane</keyword>
<name>A0ABT0EDK4_9PSED</name>
<keyword evidence="1" id="KW-0472">Membrane</keyword>